<organism evidence="1 2">
    <name type="scientific">Fusarium oxysporum</name>
    <name type="common">Fusarium vascular wilt</name>
    <dbReference type="NCBI Taxonomy" id="5507"/>
    <lineage>
        <taxon>Eukaryota</taxon>
        <taxon>Fungi</taxon>
        <taxon>Dikarya</taxon>
        <taxon>Ascomycota</taxon>
        <taxon>Pezizomycotina</taxon>
        <taxon>Sordariomycetes</taxon>
        <taxon>Hypocreomycetidae</taxon>
        <taxon>Hypocreales</taxon>
        <taxon>Nectriaceae</taxon>
        <taxon>Fusarium</taxon>
        <taxon>Fusarium oxysporum species complex</taxon>
    </lineage>
</organism>
<evidence type="ECO:0000313" key="1">
    <source>
        <dbReference type="EMBL" id="KAF5255726.1"/>
    </source>
</evidence>
<dbReference type="CDD" id="cd10170">
    <property type="entry name" value="ASKHA_NBD_HSP70"/>
    <property type="match status" value="1"/>
</dbReference>
<dbReference type="Gene3D" id="3.30.420.40">
    <property type="match status" value="1"/>
</dbReference>
<gene>
    <name evidence="1" type="ORF">FOXYS1_13842</name>
</gene>
<name>A0A8H5EEH8_FUSOX</name>
<dbReference type="PANTHER" id="PTHR14187:SF5">
    <property type="entry name" value="HEAT SHOCK 70 KDA PROTEIN 12A"/>
    <property type="match status" value="1"/>
</dbReference>
<dbReference type="AlphaFoldDB" id="A0A8H5EEH8"/>
<reference evidence="1" key="1">
    <citation type="submission" date="2020-02" db="EMBL/GenBank/DDBJ databases">
        <title>Identification and distribution of gene clusters putatively required for synthesis of sphingolipid metabolism inhibitors in phylogenetically diverse species of the filamentous fungus Fusarium.</title>
        <authorList>
            <person name="Kim H.-S."/>
            <person name="Busman M."/>
            <person name="Brown D.W."/>
            <person name="Divon H."/>
            <person name="Uhlig S."/>
            <person name="Proctor R.H."/>
        </authorList>
    </citation>
    <scope>NUCLEOTIDE SEQUENCE [LARGE SCALE GENOMIC DNA]</scope>
    <source>
        <strain evidence="1">NRRL 39464</strain>
    </source>
</reference>
<accession>A0A8H5EEH8</accession>
<evidence type="ECO:0000313" key="2">
    <source>
        <dbReference type="Proteomes" id="UP000558688"/>
    </source>
</evidence>
<dbReference type="PANTHER" id="PTHR14187">
    <property type="entry name" value="ALPHA KINASE/ELONGATION FACTOR 2 KINASE"/>
    <property type="match status" value="1"/>
</dbReference>
<proteinExistence type="predicted"/>
<protein>
    <recommendedName>
        <fullName evidence="3">Actin-like ATPase domain-containing protein</fullName>
    </recommendedName>
</protein>
<evidence type="ECO:0008006" key="3">
    <source>
        <dbReference type="Google" id="ProtNLM"/>
    </source>
</evidence>
<dbReference type="Proteomes" id="UP000558688">
    <property type="component" value="Unassembled WGS sequence"/>
</dbReference>
<sequence length="553" mass="61683">MASSENPSQSGSRTRVIVGLDIGTTFSGISYAVLTQNPDLPTSFWWEVDGRKSQKIPTKIEVSEIPIEWFKLSLLHRDDLPTDVRNSPKFIKLNNTREAMNITAVNATANYISKIWNVFRDELQKEFPDPYIQLTVTVPVVWPSNARQKMNEALHEARILNENVVLAPKFLAEPEAAALAFFSTAYYLQETQISKLQPGHVVIVCDCGGGTVDTGAYEICSVRPFRVKEVLPGQCILAGACILDDAFMQLLKDKVETMTSPRAFQTLTEKDLHGIVYNHWELDIKVCFNDNFPTKHIYLPIKWAASRYKRMPVGQGDDITFTQKFSGDLASVFNPIVGKITSLIEMEMQKISSSLSKDVSHLIVAGGFGQNGYLRQKVVQTVNRVSPTTNILEYPDGQGWNAVSWGAVIQALKAQAIQQPVLITSRIVRASWGVRASHGNSVFWLVHENESLDATSPNLRPIPVEALSAEDPASSEVFSIRVCRTQQNAGQYHQDVCRLSWKTVDVGLKSDMNADLKAPLQIEFIWDGAEMGFSLIYGGVQQSSVKVEHSWEF</sequence>
<dbReference type="EMBL" id="JAAFOW010003013">
    <property type="protein sequence ID" value="KAF5255726.1"/>
    <property type="molecule type" value="Genomic_DNA"/>
</dbReference>
<dbReference type="InterPro" id="IPR043129">
    <property type="entry name" value="ATPase_NBD"/>
</dbReference>
<dbReference type="SUPFAM" id="SSF53067">
    <property type="entry name" value="Actin-like ATPase domain"/>
    <property type="match status" value="2"/>
</dbReference>
<comment type="caution">
    <text evidence="1">The sequence shown here is derived from an EMBL/GenBank/DDBJ whole genome shotgun (WGS) entry which is preliminary data.</text>
</comment>